<sequence>MLLQMHIQVYKLTSNEYRFFPVTVSVNICAEYTKNTFSAKDVLSKLPTNLTPCNLKKDLYYLGNGRPDFSRFPPHLPRGAYKMVVNCTYHSNLLYTAEFYGQIKDKPVDWKNIPKHNWS</sequence>
<evidence type="ECO:0000313" key="1">
    <source>
        <dbReference type="EMBL" id="KAF2888417.1"/>
    </source>
</evidence>
<reference evidence="1" key="1">
    <citation type="submission" date="2019-08" db="EMBL/GenBank/DDBJ databases">
        <title>The genome of the North American firefly Photinus pyralis.</title>
        <authorList>
            <consortium name="Photinus pyralis genome working group"/>
            <person name="Fallon T.R."/>
            <person name="Sander Lower S.E."/>
            <person name="Weng J.-K."/>
        </authorList>
    </citation>
    <scope>NUCLEOTIDE SEQUENCE</scope>
    <source>
        <strain evidence="1">TRF0915ILg1</strain>
        <tissue evidence="1">Whole body</tissue>
    </source>
</reference>
<dbReference type="OrthoDB" id="7925769at2759"/>
<dbReference type="InterPro" id="IPR010512">
    <property type="entry name" value="DUF1091"/>
</dbReference>
<comment type="caution">
    <text evidence="1">The sequence shown here is derived from an EMBL/GenBank/DDBJ whole genome shotgun (WGS) entry which is preliminary data.</text>
</comment>
<evidence type="ECO:0000313" key="2">
    <source>
        <dbReference type="Proteomes" id="UP000801492"/>
    </source>
</evidence>
<keyword evidence="2" id="KW-1185">Reference proteome</keyword>
<accession>A0A8K0G4S4</accession>
<dbReference type="Proteomes" id="UP000801492">
    <property type="component" value="Unassembled WGS sequence"/>
</dbReference>
<dbReference type="AlphaFoldDB" id="A0A8K0G4S4"/>
<name>A0A8K0G4S4_IGNLU</name>
<protein>
    <submittedName>
        <fullName evidence="1">Uncharacterized protein</fullName>
    </submittedName>
</protein>
<dbReference type="EMBL" id="VTPC01077475">
    <property type="protein sequence ID" value="KAF2888417.1"/>
    <property type="molecule type" value="Genomic_DNA"/>
</dbReference>
<dbReference type="Pfam" id="PF06477">
    <property type="entry name" value="DUF1091"/>
    <property type="match status" value="1"/>
</dbReference>
<gene>
    <name evidence="1" type="ORF">ILUMI_17756</name>
</gene>
<proteinExistence type="predicted"/>
<organism evidence="1 2">
    <name type="scientific">Ignelater luminosus</name>
    <name type="common">Cucubano</name>
    <name type="synonym">Pyrophorus luminosus</name>
    <dbReference type="NCBI Taxonomy" id="2038154"/>
    <lineage>
        <taxon>Eukaryota</taxon>
        <taxon>Metazoa</taxon>
        <taxon>Ecdysozoa</taxon>
        <taxon>Arthropoda</taxon>
        <taxon>Hexapoda</taxon>
        <taxon>Insecta</taxon>
        <taxon>Pterygota</taxon>
        <taxon>Neoptera</taxon>
        <taxon>Endopterygota</taxon>
        <taxon>Coleoptera</taxon>
        <taxon>Polyphaga</taxon>
        <taxon>Elateriformia</taxon>
        <taxon>Elateroidea</taxon>
        <taxon>Elateridae</taxon>
        <taxon>Agrypninae</taxon>
        <taxon>Pyrophorini</taxon>
        <taxon>Ignelater</taxon>
    </lineage>
</organism>